<evidence type="ECO:0000259" key="7">
    <source>
        <dbReference type="Pfam" id="PF19436"/>
    </source>
</evidence>
<dbReference type="GO" id="GO:0046872">
    <property type="term" value="F:metal ion binding"/>
    <property type="evidence" value="ECO:0007669"/>
    <property type="project" value="UniProtKB-KW"/>
</dbReference>
<dbReference type="GO" id="GO:0043884">
    <property type="term" value="F:CO-methylating acetyl-CoA synthase activity"/>
    <property type="evidence" value="ECO:0007669"/>
    <property type="project" value="UniProtKB-EC"/>
</dbReference>
<reference evidence="8" key="1">
    <citation type="submission" date="2019-11" db="EMBL/GenBank/DDBJ databases">
        <title>Lipid analysis of CO2-rich subsurface aquifers suggests an autotrophy-based deep biosphere with lysolipids enriched in CPR bacteria.</title>
        <authorList>
            <person name="Probst A.J."/>
            <person name="Elling F.J."/>
            <person name="Castelle C.J."/>
            <person name="Zhu Q."/>
            <person name="Elvert M."/>
            <person name="Birarda G."/>
            <person name="Holman H.-Y."/>
            <person name="Lane K.R."/>
            <person name="Ladd B."/>
            <person name="Ryan M.C."/>
            <person name="Woyke T."/>
            <person name="Hinrichs K.-U."/>
            <person name="Banfield J.F."/>
        </authorList>
    </citation>
    <scope>NUCLEOTIDE SEQUENCE</scope>
    <source>
        <strain evidence="8">CG_2015-04_33_537</strain>
    </source>
</reference>
<dbReference type="InterPro" id="IPR004461">
    <property type="entry name" value="CO_DH/Ac-CoA_synth_bsu"/>
</dbReference>
<evidence type="ECO:0000256" key="1">
    <source>
        <dbReference type="ARBA" id="ARBA00012244"/>
    </source>
</evidence>
<evidence type="ECO:0000256" key="5">
    <source>
        <dbReference type="ARBA" id="ARBA00023004"/>
    </source>
</evidence>
<dbReference type="Pfam" id="PF19436">
    <property type="entry name" value="ACS_CODH_B_C"/>
    <property type="match status" value="1"/>
</dbReference>
<dbReference type="Gene3D" id="3.30.1650.10">
    <property type="entry name" value="Bifunctional carbon monoxide dehydrogenase/acetyl-coa synthase(codh/acs), Chain M, domain 3"/>
    <property type="match status" value="1"/>
</dbReference>
<dbReference type="SUPFAM" id="SSF56821">
    <property type="entry name" value="Prismane protein-like"/>
    <property type="match status" value="1"/>
</dbReference>
<comment type="caution">
    <text evidence="8">The sequence shown here is derived from an EMBL/GenBank/DDBJ whole genome shotgun (WGS) entry which is preliminary data.</text>
</comment>
<accession>A0A8J8CIM5</accession>
<proteinExistence type="predicted"/>
<dbReference type="Gene3D" id="3.40.970.20">
    <property type="entry name" value="Carbon monoxide dehydrogenase alpha subunit. Chain D, domain 4"/>
    <property type="match status" value="1"/>
</dbReference>
<dbReference type="PANTHER" id="PTHR42281:SF1">
    <property type="entry name" value="ACETYL-COA DECARBONYLASE_SYNTHASE COMPLEX SUBUNIT BETA 1"/>
    <property type="match status" value="1"/>
</dbReference>
<keyword evidence="2" id="KW-0533">Nickel</keyword>
<keyword evidence="3" id="KW-0808">Transferase</keyword>
<dbReference type="InterPro" id="IPR038571">
    <property type="entry name" value="CO_DH/Ac-CoA_synth_bsu_3_sf"/>
</dbReference>
<evidence type="ECO:0000313" key="8">
    <source>
        <dbReference type="EMBL" id="NCS91055.1"/>
    </source>
</evidence>
<dbReference type="InterPro" id="IPR011254">
    <property type="entry name" value="Prismane-like_sf"/>
</dbReference>
<evidence type="ECO:0000256" key="6">
    <source>
        <dbReference type="ARBA" id="ARBA00023014"/>
    </source>
</evidence>
<name>A0A8J8CIM5_9ARCH</name>
<dbReference type="NCBIfam" id="NF003379">
    <property type="entry name" value="PRK04456.1"/>
    <property type="match status" value="1"/>
</dbReference>
<evidence type="ECO:0000313" key="9">
    <source>
        <dbReference type="Proteomes" id="UP000738826"/>
    </source>
</evidence>
<dbReference type="EMBL" id="JAACQH010000022">
    <property type="protein sequence ID" value="NCS91055.1"/>
    <property type="molecule type" value="Genomic_DNA"/>
</dbReference>
<dbReference type="Proteomes" id="UP000738826">
    <property type="component" value="Unassembled WGS sequence"/>
</dbReference>
<dbReference type="PANTHER" id="PTHR42281">
    <property type="match status" value="1"/>
</dbReference>
<dbReference type="NCBIfam" id="TIGR00316">
    <property type="entry name" value="cdhC"/>
    <property type="match status" value="1"/>
</dbReference>
<dbReference type="AlphaFoldDB" id="A0A8J8CIM5"/>
<dbReference type="GO" id="GO:0006084">
    <property type="term" value="P:acetyl-CoA metabolic process"/>
    <property type="evidence" value="ECO:0007669"/>
    <property type="project" value="InterPro"/>
</dbReference>
<gene>
    <name evidence="8" type="primary">cdhC</name>
    <name evidence="8" type="ORF">GW779_01330</name>
</gene>
<dbReference type="InterPro" id="IPR045822">
    <property type="entry name" value="ACS_CODH_B_C"/>
</dbReference>
<keyword evidence="4" id="KW-0479">Metal-binding</keyword>
<evidence type="ECO:0000256" key="3">
    <source>
        <dbReference type="ARBA" id="ARBA00022679"/>
    </source>
</evidence>
<dbReference type="Pfam" id="PF03598">
    <property type="entry name" value="CdhC"/>
    <property type="match status" value="1"/>
</dbReference>
<feature type="domain" description="CO dehydrogenase/acetyl-CoA synthase complex beta subunit C-terminal" evidence="7">
    <location>
        <begin position="180"/>
        <end position="410"/>
    </location>
</feature>
<organism evidence="8 9">
    <name type="scientific">Candidatus Altarchaeum hamiconexum</name>
    <dbReference type="NCBI Taxonomy" id="1803513"/>
    <lineage>
        <taxon>Archaea</taxon>
        <taxon>Candidatus Altarchaeota</taxon>
        <taxon>Candidatus Altiarchaeia</taxon>
        <taxon>Candidatus Altarchaeales</taxon>
        <taxon>Candidatus Altarchaeaceae</taxon>
        <taxon>Candidatus Altarchaeum</taxon>
    </lineage>
</organism>
<dbReference type="GO" id="GO:0051536">
    <property type="term" value="F:iron-sulfur cluster binding"/>
    <property type="evidence" value="ECO:0007669"/>
    <property type="project" value="UniProtKB-KW"/>
</dbReference>
<keyword evidence="6" id="KW-0411">Iron-sulfur</keyword>
<keyword evidence="5" id="KW-0408">Iron</keyword>
<evidence type="ECO:0000256" key="2">
    <source>
        <dbReference type="ARBA" id="ARBA00022596"/>
    </source>
</evidence>
<dbReference type="Gene3D" id="3.40.1470.10">
    <property type="entry name" value="Bifunctional carbon monoxide dehydrogenase/acetyl-coa synthase(codh/acs), Chain M, domain 5"/>
    <property type="match status" value="1"/>
</dbReference>
<evidence type="ECO:0000256" key="4">
    <source>
        <dbReference type="ARBA" id="ARBA00022723"/>
    </source>
</evidence>
<protein>
    <recommendedName>
        <fullName evidence="1">CO-methylating acetyl-CoA synthase</fullName>
        <ecNumber evidence="1">2.3.1.169</ecNumber>
    </recommendedName>
</protein>
<dbReference type="EC" id="2.3.1.169" evidence="1"/>
<dbReference type="GO" id="GO:0043885">
    <property type="term" value="F:anaerobic carbon-monoxide dehydrogenase activity"/>
    <property type="evidence" value="ECO:0007669"/>
    <property type="project" value="InterPro"/>
</dbReference>
<sequence>MNEFKNCDLDLKKLPVDVGPSYEGERIRGPDMFLELGGPKIKFKFELVRVVGKDDIKDSGNFKLIGKDIPEYNGGESIPFGIFIEAYGEKVEVELEGILERKIHDFINNIQGMMHLNQRYDIWCRISKADKEKGLKFEHIGITLMSLLKKNFPFIEKVQCTMITDEQSIAEFHKKAIEVYNARDMRTRGLKDEDVDTFYGCTLCQSFAPGHICIISPERISLCGAISWLDARAAAKINPDGSNFPIPKGECLDAVKGIFSGSNSAIQKYSNGKIQQVALYTMFENVHTSCGCFESIGFYIPEVDGIGVVDRNFIGATANGMKFSQLAVQAGGGQQIEGFLGIGILWFYSRKFILADGGWDRMVWLPSTLKERINDAIPKELFDKIPSEKDVKNIYELKNFLKEKNHPIVKRWEEAEEEAEEEIEIPYIFSDIPLPSISYTKISLKNVKIEAESAVVKKGC</sequence>